<name>A0AAW9JR98_CARML</name>
<gene>
    <name evidence="3" type="ORF">RAK27_11290</name>
</gene>
<evidence type="ECO:0000313" key="3">
    <source>
        <dbReference type="EMBL" id="MDZ5759245.1"/>
    </source>
</evidence>
<evidence type="ECO:0000256" key="1">
    <source>
        <dbReference type="SAM" id="Phobius"/>
    </source>
</evidence>
<protein>
    <recommendedName>
        <fullName evidence="5">Gram-positive cocci surface proteins LPxTG domain-containing protein</fullName>
    </recommendedName>
</protein>
<reference evidence="3" key="1">
    <citation type="submission" date="2023-08" db="EMBL/GenBank/DDBJ databases">
        <title>Genomic characterization of piscicolin 126 produced by Carnobacterium maltaromaticum CM22 strain isolated from salmon (Salmo salar).</title>
        <authorList>
            <person name="Gonzalez-Gragera E."/>
            <person name="Garcia-Lopez J.D."/>
            <person name="Teso-Perez C."/>
            <person name="Gimenez-Hernandez I."/>
            <person name="Peralta-Sanchez J.M."/>
            <person name="Valdivia E."/>
            <person name="Montalban-Lopez M."/>
            <person name="Martin-Platero A.M."/>
            <person name="Banos A."/>
            <person name="Martinez-Bueno M."/>
        </authorList>
    </citation>
    <scope>NUCLEOTIDE SEQUENCE</scope>
    <source>
        <strain evidence="3">CM22</strain>
    </source>
</reference>
<evidence type="ECO:0000313" key="4">
    <source>
        <dbReference type="Proteomes" id="UP001290462"/>
    </source>
</evidence>
<dbReference type="EMBL" id="JAVBVO010000003">
    <property type="protein sequence ID" value="MDZ5759245.1"/>
    <property type="molecule type" value="Genomic_DNA"/>
</dbReference>
<evidence type="ECO:0008006" key="5">
    <source>
        <dbReference type="Google" id="ProtNLM"/>
    </source>
</evidence>
<keyword evidence="2" id="KW-0732">Signal</keyword>
<feature type="chain" id="PRO_5043510908" description="Gram-positive cocci surface proteins LPxTG domain-containing protein" evidence="2">
    <location>
        <begin position="34"/>
        <end position="111"/>
    </location>
</feature>
<proteinExistence type="predicted"/>
<keyword evidence="1" id="KW-0472">Membrane</keyword>
<feature type="transmembrane region" description="Helical" evidence="1">
    <location>
        <begin position="90"/>
        <end position="107"/>
    </location>
</feature>
<accession>A0AAW9JR98</accession>
<feature type="signal peptide" evidence="2">
    <location>
        <begin position="1"/>
        <end position="33"/>
    </location>
</feature>
<dbReference type="AlphaFoldDB" id="A0AAW9JR98"/>
<dbReference type="RefSeq" id="WP_322809123.1">
    <property type="nucleotide sequence ID" value="NZ_JAVBVO010000003.1"/>
</dbReference>
<keyword evidence="1" id="KW-0812">Transmembrane</keyword>
<keyword evidence="1" id="KW-1133">Transmembrane helix</keyword>
<evidence type="ECO:0000256" key="2">
    <source>
        <dbReference type="SAM" id="SignalP"/>
    </source>
</evidence>
<comment type="caution">
    <text evidence="3">The sequence shown here is derived from an EMBL/GenBank/DDBJ whole genome shotgun (WGS) entry which is preliminary data.</text>
</comment>
<sequence>MILKRLMNKVKLSILLLIMLASVLSLSSQLVLAQSAESKVGVTFRENPENKTDGINQKEVKLDNADLNTKKEKRNLPTTFEKVNKELERWGFVFLILFLGHVFIKYYKKKE</sequence>
<organism evidence="3 4">
    <name type="scientific">Carnobacterium maltaromaticum</name>
    <name type="common">Carnobacterium piscicola</name>
    <dbReference type="NCBI Taxonomy" id="2751"/>
    <lineage>
        <taxon>Bacteria</taxon>
        <taxon>Bacillati</taxon>
        <taxon>Bacillota</taxon>
        <taxon>Bacilli</taxon>
        <taxon>Lactobacillales</taxon>
        <taxon>Carnobacteriaceae</taxon>
        <taxon>Carnobacterium</taxon>
    </lineage>
</organism>
<dbReference type="Proteomes" id="UP001290462">
    <property type="component" value="Unassembled WGS sequence"/>
</dbReference>